<keyword evidence="2" id="KW-0732">Signal</keyword>
<feature type="chain" id="PRO_5043471501" evidence="2">
    <location>
        <begin position="24"/>
        <end position="131"/>
    </location>
</feature>
<evidence type="ECO:0000256" key="2">
    <source>
        <dbReference type="SAM" id="SignalP"/>
    </source>
</evidence>
<evidence type="ECO:0000313" key="4">
    <source>
        <dbReference type="Proteomes" id="UP001154282"/>
    </source>
</evidence>
<protein>
    <submittedName>
        <fullName evidence="3">Uncharacterized protein</fullName>
    </submittedName>
</protein>
<gene>
    <name evidence="3" type="ORF">LITE_LOCUS27487</name>
</gene>
<dbReference type="AlphaFoldDB" id="A0AAV0M8D1"/>
<sequence>MIKWSAIAIVALSLLSNDQFVILQRYKEYDESNMVNHLSEQFGLNTSVPYKPWFDDDKQVISILIAITLIITAHTGPCKNLKNMQPNSSSNGVNGDVRTDCREVQRDGEDGKIRRQRERSVDNIEDGLEVA</sequence>
<organism evidence="3 4">
    <name type="scientific">Linum tenue</name>
    <dbReference type="NCBI Taxonomy" id="586396"/>
    <lineage>
        <taxon>Eukaryota</taxon>
        <taxon>Viridiplantae</taxon>
        <taxon>Streptophyta</taxon>
        <taxon>Embryophyta</taxon>
        <taxon>Tracheophyta</taxon>
        <taxon>Spermatophyta</taxon>
        <taxon>Magnoliopsida</taxon>
        <taxon>eudicotyledons</taxon>
        <taxon>Gunneridae</taxon>
        <taxon>Pentapetalae</taxon>
        <taxon>rosids</taxon>
        <taxon>fabids</taxon>
        <taxon>Malpighiales</taxon>
        <taxon>Linaceae</taxon>
        <taxon>Linum</taxon>
    </lineage>
</organism>
<dbReference type="EMBL" id="CAMGYJ010000007">
    <property type="protein sequence ID" value="CAI0443004.1"/>
    <property type="molecule type" value="Genomic_DNA"/>
</dbReference>
<feature type="compositionally biased region" description="Basic and acidic residues" evidence="1">
    <location>
        <begin position="97"/>
        <end position="122"/>
    </location>
</feature>
<accession>A0AAV0M8D1</accession>
<comment type="caution">
    <text evidence="3">The sequence shown here is derived from an EMBL/GenBank/DDBJ whole genome shotgun (WGS) entry which is preliminary data.</text>
</comment>
<proteinExistence type="predicted"/>
<evidence type="ECO:0000256" key="1">
    <source>
        <dbReference type="SAM" id="MobiDB-lite"/>
    </source>
</evidence>
<keyword evidence="4" id="KW-1185">Reference proteome</keyword>
<dbReference type="Proteomes" id="UP001154282">
    <property type="component" value="Unassembled WGS sequence"/>
</dbReference>
<reference evidence="3" key="1">
    <citation type="submission" date="2022-08" db="EMBL/GenBank/DDBJ databases">
        <authorList>
            <person name="Gutierrez-Valencia J."/>
        </authorList>
    </citation>
    <scope>NUCLEOTIDE SEQUENCE</scope>
</reference>
<evidence type="ECO:0000313" key="3">
    <source>
        <dbReference type="EMBL" id="CAI0443004.1"/>
    </source>
</evidence>
<feature type="region of interest" description="Disordered" evidence="1">
    <location>
        <begin position="82"/>
        <end position="131"/>
    </location>
</feature>
<feature type="compositionally biased region" description="Polar residues" evidence="1">
    <location>
        <begin position="82"/>
        <end position="93"/>
    </location>
</feature>
<feature type="signal peptide" evidence="2">
    <location>
        <begin position="1"/>
        <end position="23"/>
    </location>
</feature>
<name>A0AAV0M8D1_9ROSI</name>